<accession>A0A9Y1BSS0</accession>
<dbReference type="EMBL" id="CP084167">
    <property type="protein sequence ID" value="UJG44596.1"/>
    <property type="molecule type" value="Genomic_DNA"/>
</dbReference>
<sequence length="58" mass="6614">MEIGFSFYVEGYLGDMQYSVFSKTGVEKGDEEYVSYTYTTYFGFPAGCPSLIRLEIQV</sequence>
<dbReference type="Proteomes" id="UP001200513">
    <property type="component" value="Chromosome"/>
</dbReference>
<protein>
    <submittedName>
        <fullName evidence="1">Uncharacterized protein</fullName>
    </submittedName>
</protein>
<name>A0A9Y1BSS0_9ARCH</name>
<proteinExistence type="predicted"/>
<gene>
    <name evidence="1" type="ORF">K9W46_05315</name>
</gene>
<organism evidence="1">
    <name type="scientific">Candidatus Heimdallarchaeum endolithica</name>
    <dbReference type="NCBI Taxonomy" id="2876572"/>
    <lineage>
        <taxon>Archaea</taxon>
        <taxon>Promethearchaeati</taxon>
        <taxon>Candidatus Heimdallarchaeota</taxon>
        <taxon>Candidatus Heimdallarchaeia (ex Rinke et al. 2021) (nom. nud.)</taxon>
        <taxon>Candidatus Heimdallarchaeales</taxon>
        <taxon>Candidatus Heimdallarchaeaceae</taxon>
        <taxon>Candidatus Heimdallarchaeum</taxon>
    </lineage>
</organism>
<evidence type="ECO:0000313" key="1">
    <source>
        <dbReference type="EMBL" id="UJG44596.1"/>
    </source>
</evidence>
<reference evidence="1" key="1">
    <citation type="journal article" date="2022" name="Nat. Microbiol.">
        <title>Unique mobile elements and scalable gene flow at the prokaryote-eukaryote boundary revealed by circularized Asgard archaea genomes.</title>
        <authorList>
            <person name="Wu F."/>
            <person name="Speth D.R."/>
            <person name="Philosof A."/>
            <person name="Cremiere A."/>
            <person name="Narayanan A."/>
            <person name="Barco R.A."/>
            <person name="Connon S.A."/>
            <person name="Amend J.P."/>
            <person name="Antoshechkin I.A."/>
            <person name="Orphan V.J."/>
        </authorList>
    </citation>
    <scope>NUCLEOTIDE SEQUENCE</scope>
    <source>
        <strain evidence="1">PR6</strain>
    </source>
</reference>
<dbReference type="AlphaFoldDB" id="A0A9Y1BSS0"/>